<proteinExistence type="predicted"/>
<name>A0A8S1KHF3_PARPR</name>
<reference evidence="1" key="1">
    <citation type="submission" date="2021-01" db="EMBL/GenBank/DDBJ databases">
        <authorList>
            <consortium name="Genoscope - CEA"/>
            <person name="William W."/>
        </authorList>
    </citation>
    <scope>NUCLEOTIDE SEQUENCE</scope>
</reference>
<sequence>MSKKDLLRCEIQINPSELAITKLLNPKPKFEYFQSSMLQKMQNFLPEFKKANEQLENTDNLKQLQINDQNALMRTRIKDLIPDPKIRRYIRRTGRQQKMINLDLYMGIMDTSKDFKE</sequence>
<evidence type="ECO:0000313" key="3">
    <source>
        <dbReference type="Proteomes" id="UP000688137"/>
    </source>
</evidence>
<dbReference type="AlphaFoldDB" id="A0A8S1KHF3"/>
<dbReference type="OMA" id="DLYMGVM"/>
<gene>
    <name evidence="1" type="ORF">PPRIM_AZ9-3.1.T0220123</name>
    <name evidence="2" type="ORF">PPRIM_AZ9-3.1.T0220125</name>
</gene>
<keyword evidence="3" id="KW-1185">Reference proteome</keyword>
<dbReference type="EMBL" id="CAJJDM010000020">
    <property type="protein sequence ID" value="CAD8054623.1"/>
    <property type="molecule type" value="Genomic_DNA"/>
</dbReference>
<accession>A0A8S1KHF3</accession>
<dbReference type="Proteomes" id="UP000688137">
    <property type="component" value="Unassembled WGS sequence"/>
</dbReference>
<protein>
    <submittedName>
        <fullName evidence="1">Uncharacterized protein</fullName>
    </submittedName>
</protein>
<dbReference type="EMBL" id="CAJJDM010000020">
    <property type="protein sequence ID" value="CAD8054619.1"/>
    <property type="molecule type" value="Genomic_DNA"/>
</dbReference>
<comment type="caution">
    <text evidence="1">The sequence shown here is derived from an EMBL/GenBank/DDBJ whole genome shotgun (WGS) entry which is preliminary data.</text>
</comment>
<evidence type="ECO:0000313" key="2">
    <source>
        <dbReference type="EMBL" id="CAD8054623.1"/>
    </source>
</evidence>
<organism evidence="1 3">
    <name type="scientific">Paramecium primaurelia</name>
    <dbReference type="NCBI Taxonomy" id="5886"/>
    <lineage>
        <taxon>Eukaryota</taxon>
        <taxon>Sar</taxon>
        <taxon>Alveolata</taxon>
        <taxon>Ciliophora</taxon>
        <taxon>Intramacronucleata</taxon>
        <taxon>Oligohymenophorea</taxon>
        <taxon>Peniculida</taxon>
        <taxon>Parameciidae</taxon>
        <taxon>Paramecium</taxon>
    </lineage>
</organism>
<evidence type="ECO:0000313" key="1">
    <source>
        <dbReference type="EMBL" id="CAD8054619.1"/>
    </source>
</evidence>